<sequence length="62" mass="6851">MGAWSSVTINAVPGETNAVADKQMLWPVDTICMKENIALIRGDKAKFLMIKYMSNSPMLTMS</sequence>
<accession>A0AAJ0N2Y6</accession>
<name>A0AAJ0N2Y6_9XANT</name>
<protein>
    <submittedName>
        <fullName evidence="1">Uncharacterized protein</fullName>
    </submittedName>
</protein>
<dbReference type="EMBL" id="JSYJ01000123">
    <property type="protein sequence ID" value="KHM92253.1"/>
    <property type="molecule type" value="Genomic_DNA"/>
</dbReference>
<gene>
    <name evidence="1" type="ORF">OR61_17105</name>
</gene>
<dbReference type="Proteomes" id="UP000030969">
    <property type="component" value="Unassembled WGS sequence"/>
</dbReference>
<organism evidence="1 2">
    <name type="scientific">Xanthomonas vesicatoria</name>
    <dbReference type="NCBI Taxonomy" id="56460"/>
    <lineage>
        <taxon>Bacteria</taxon>
        <taxon>Pseudomonadati</taxon>
        <taxon>Pseudomonadota</taxon>
        <taxon>Gammaproteobacteria</taxon>
        <taxon>Lysobacterales</taxon>
        <taxon>Lysobacteraceae</taxon>
        <taxon>Xanthomonas</taxon>
    </lineage>
</organism>
<reference evidence="1 2" key="1">
    <citation type="submission" date="2014-11" db="EMBL/GenBank/DDBJ databases">
        <title>Draft Genome Sequences of Xanthomonas vesicatoria Strains from the Balkan Peninsula.</title>
        <authorList>
            <person name="Vancheva T."/>
            <person name="Lefeuvre P."/>
            <person name="Bogatzevska N."/>
            <person name="Moncheva P."/>
            <person name="Koebnik R."/>
        </authorList>
    </citation>
    <scope>NUCLEOTIDE SEQUENCE [LARGE SCALE GENOMIC DNA]</scope>
    <source>
        <strain evidence="1 2">53M</strain>
    </source>
</reference>
<evidence type="ECO:0000313" key="1">
    <source>
        <dbReference type="EMBL" id="KHM92253.1"/>
    </source>
</evidence>
<comment type="caution">
    <text evidence="1">The sequence shown here is derived from an EMBL/GenBank/DDBJ whole genome shotgun (WGS) entry which is preliminary data.</text>
</comment>
<proteinExistence type="predicted"/>
<dbReference type="AlphaFoldDB" id="A0AAJ0N2Y6"/>
<evidence type="ECO:0000313" key="2">
    <source>
        <dbReference type="Proteomes" id="UP000030969"/>
    </source>
</evidence>